<keyword evidence="2" id="KW-1185">Reference proteome</keyword>
<organism evidence="1 2">
    <name type="scientific">Hibiscus sabdariffa</name>
    <name type="common">roselle</name>
    <dbReference type="NCBI Taxonomy" id="183260"/>
    <lineage>
        <taxon>Eukaryota</taxon>
        <taxon>Viridiplantae</taxon>
        <taxon>Streptophyta</taxon>
        <taxon>Embryophyta</taxon>
        <taxon>Tracheophyta</taxon>
        <taxon>Spermatophyta</taxon>
        <taxon>Magnoliopsida</taxon>
        <taxon>eudicotyledons</taxon>
        <taxon>Gunneridae</taxon>
        <taxon>Pentapetalae</taxon>
        <taxon>rosids</taxon>
        <taxon>malvids</taxon>
        <taxon>Malvales</taxon>
        <taxon>Malvaceae</taxon>
        <taxon>Malvoideae</taxon>
        <taxon>Hibiscus</taxon>
    </lineage>
</organism>
<comment type="caution">
    <text evidence="1">The sequence shown here is derived from an EMBL/GenBank/DDBJ whole genome shotgun (WGS) entry which is preliminary data.</text>
</comment>
<name>A0ABR2DTE0_9ROSI</name>
<evidence type="ECO:0000313" key="2">
    <source>
        <dbReference type="Proteomes" id="UP001472677"/>
    </source>
</evidence>
<dbReference type="EMBL" id="JBBPBM010000023">
    <property type="protein sequence ID" value="KAK8546194.1"/>
    <property type="molecule type" value="Genomic_DNA"/>
</dbReference>
<accession>A0ABR2DTE0</accession>
<gene>
    <name evidence="1" type="ORF">V6N12_026991</name>
</gene>
<proteinExistence type="predicted"/>
<sequence>MATIKRTKSSYLPYNIVDNRVTTRTLEKFVLERRTAYRAIRERRQRGHSGQVASFGLSFEFVENLWRGLTMLLSISIFFKRNFELSGAISDVGAIFRS</sequence>
<evidence type="ECO:0000313" key="1">
    <source>
        <dbReference type="EMBL" id="KAK8546194.1"/>
    </source>
</evidence>
<dbReference type="Proteomes" id="UP001472677">
    <property type="component" value="Unassembled WGS sequence"/>
</dbReference>
<protein>
    <submittedName>
        <fullName evidence="1">Uncharacterized protein</fullName>
    </submittedName>
</protein>
<reference evidence="1 2" key="1">
    <citation type="journal article" date="2024" name="G3 (Bethesda)">
        <title>Genome assembly of Hibiscus sabdariffa L. provides insights into metabolisms of medicinal natural products.</title>
        <authorList>
            <person name="Kim T."/>
        </authorList>
    </citation>
    <scope>NUCLEOTIDE SEQUENCE [LARGE SCALE GENOMIC DNA]</scope>
    <source>
        <strain evidence="1">TK-2024</strain>
        <tissue evidence="1">Old leaves</tissue>
    </source>
</reference>